<dbReference type="Proteomes" id="UP000520767">
    <property type="component" value="Unassembled WGS sequence"/>
</dbReference>
<keyword evidence="4 12" id="KW-0378">Hydrolase</keyword>
<dbReference type="InterPro" id="IPR009003">
    <property type="entry name" value="Peptidase_S1_PA"/>
</dbReference>
<evidence type="ECO:0000256" key="1">
    <source>
        <dbReference type="ARBA" id="ARBA00007664"/>
    </source>
</evidence>
<dbReference type="Gene3D" id="2.40.10.10">
    <property type="entry name" value="Trypsin-like serine proteases"/>
    <property type="match status" value="2"/>
</dbReference>
<feature type="chain" id="PRO_5031312758" evidence="10">
    <location>
        <begin position="24"/>
        <end position="357"/>
    </location>
</feature>
<dbReference type="InterPro" id="IPR004236">
    <property type="entry name" value="Pept_S1_alpha_lytic"/>
</dbReference>
<evidence type="ECO:0000256" key="6">
    <source>
        <dbReference type="ARBA" id="ARBA00023145"/>
    </source>
</evidence>
<dbReference type="CDD" id="cd21112">
    <property type="entry name" value="alphaLP-like"/>
    <property type="match status" value="1"/>
</dbReference>
<evidence type="ECO:0000259" key="11">
    <source>
        <dbReference type="Pfam" id="PF02983"/>
    </source>
</evidence>
<keyword evidence="7 9" id="KW-1015">Disulfide bond</keyword>
<sequence>MKALGVLAAAAALVPFGLTNAQALPVGYGEAVASEAIASLTADGLTTTEATDLLSAQPALIATGERLVDRVGQDAGMFIDPATADVVVTVVDQADVAVVESAGATAKVVDHGMAELTAARDAVAEVLPPGTAAGIDVRANQVVVRIDDTATGLGELTSVSERYGDLVRTVRVTGAFDTAISGGDAITGSGGRCSLGFNTTGNTGITAGHCTGGISSWNDAAGNYYGPSIAANFPGQDYGLIRNDGGLAQPGDVNLYNGGYQDITGAADPYVGLSVCKSGSTTGLTCGQVTQVGMTICYAQGCVYNMAESTAYVQPGDSGGAWFAGGTAIGITSGMGGGYSYFQPVVPGLNLYGVSVF</sequence>
<feature type="active site" description="Charge relay system" evidence="8">
    <location>
        <position position="237"/>
    </location>
</feature>
<evidence type="ECO:0000256" key="2">
    <source>
        <dbReference type="ARBA" id="ARBA00022670"/>
    </source>
</evidence>
<comment type="caution">
    <text evidence="12">The sequence shown here is derived from an EMBL/GenBank/DDBJ whole genome shotgun (WGS) entry which is preliminary data.</text>
</comment>
<dbReference type="AlphaFoldDB" id="A0A7W7Q8L2"/>
<keyword evidence="5" id="KW-0720">Serine protease</keyword>
<accession>A0A7W7Q8L2</accession>
<evidence type="ECO:0000256" key="4">
    <source>
        <dbReference type="ARBA" id="ARBA00022801"/>
    </source>
</evidence>
<proteinExistence type="inferred from homology"/>
<evidence type="ECO:0000313" key="12">
    <source>
        <dbReference type="EMBL" id="MBB4909040.1"/>
    </source>
</evidence>
<dbReference type="InterPro" id="IPR043504">
    <property type="entry name" value="Peptidase_S1_PA_chymotrypsin"/>
</dbReference>
<evidence type="ECO:0000256" key="5">
    <source>
        <dbReference type="ARBA" id="ARBA00022825"/>
    </source>
</evidence>
<feature type="signal peptide" evidence="10">
    <location>
        <begin position="1"/>
        <end position="23"/>
    </location>
</feature>
<evidence type="ECO:0000256" key="10">
    <source>
        <dbReference type="SAM" id="SignalP"/>
    </source>
</evidence>
<dbReference type="GO" id="GO:0006508">
    <property type="term" value="P:proteolysis"/>
    <property type="evidence" value="ECO:0007669"/>
    <property type="project" value="UniProtKB-KW"/>
</dbReference>
<evidence type="ECO:0000313" key="13">
    <source>
        <dbReference type="Proteomes" id="UP000520767"/>
    </source>
</evidence>
<dbReference type="RefSeq" id="WP_225943873.1">
    <property type="nucleotide sequence ID" value="NZ_JACHJQ010000005.1"/>
</dbReference>
<reference evidence="12 13" key="1">
    <citation type="submission" date="2020-08" db="EMBL/GenBank/DDBJ databases">
        <title>Genomic Encyclopedia of Type Strains, Phase III (KMG-III): the genomes of soil and plant-associated and newly described type strains.</title>
        <authorList>
            <person name="Whitman W."/>
        </authorList>
    </citation>
    <scope>NUCLEOTIDE SEQUENCE [LARGE SCALE GENOMIC DNA]</scope>
    <source>
        <strain evidence="12 13">CECT 8960</strain>
    </source>
</reference>
<keyword evidence="2" id="KW-0645">Protease</keyword>
<gene>
    <name evidence="12" type="ORF">FHR82_005293</name>
</gene>
<evidence type="ECO:0000256" key="3">
    <source>
        <dbReference type="ARBA" id="ARBA00022729"/>
    </source>
</evidence>
<dbReference type="Pfam" id="PF02983">
    <property type="entry name" value="Pro_Al_protease"/>
    <property type="match status" value="1"/>
</dbReference>
<keyword evidence="13" id="KW-1185">Reference proteome</keyword>
<comment type="similarity">
    <text evidence="1">Belongs to the peptidase S1 family.</text>
</comment>
<evidence type="ECO:0000256" key="9">
    <source>
        <dbReference type="PIRSR" id="PIRSR001134-2"/>
    </source>
</evidence>
<dbReference type="EMBL" id="JACHJQ010000005">
    <property type="protein sequence ID" value="MBB4909040.1"/>
    <property type="molecule type" value="Genomic_DNA"/>
</dbReference>
<feature type="disulfide bond" evidence="9">
    <location>
        <begin position="276"/>
        <end position="286"/>
    </location>
</feature>
<dbReference type="PIRSF" id="PIRSF001134">
    <property type="entry name" value="Streptogrisin"/>
    <property type="match status" value="1"/>
</dbReference>
<dbReference type="InterPro" id="IPR001316">
    <property type="entry name" value="Pept_S1A_streptogrisin"/>
</dbReference>
<name>A0A7W7Q8L2_9PSEU</name>
<organism evidence="12 13">
    <name type="scientific">Actinophytocola algeriensis</name>
    <dbReference type="NCBI Taxonomy" id="1768010"/>
    <lineage>
        <taxon>Bacteria</taxon>
        <taxon>Bacillati</taxon>
        <taxon>Actinomycetota</taxon>
        <taxon>Actinomycetes</taxon>
        <taxon>Pseudonocardiales</taxon>
        <taxon>Pseudonocardiaceae</taxon>
    </lineage>
</organism>
<evidence type="ECO:0000256" key="7">
    <source>
        <dbReference type="ARBA" id="ARBA00023157"/>
    </source>
</evidence>
<keyword evidence="3 10" id="KW-0732">Signal</keyword>
<dbReference type="GO" id="GO:0004252">
    <property type="term" value="F:serine-type endopeptidase activity"/>
    <property type="evidence" value="ECO:0007669"/>
    <property type="project" value="InterPro"/>
</dbReference>
<feature type="domain" description="Peptidase S1A alpha-lytic prodomain" evidence="11">
    <location>
        <begin position="111"/>
        <end position="152"/>
    </location>
</feature>
<protein>
    <submittedName>
        <fullName evidence="12">Streptogrisin D</fullName>
        <ecNumber evidence="12">3.4.21.-</ecNumber>
    </submittedName>
</protein>
<evidence type="ECO:0000256" key="8">
    <source>
        <dbReference type="PIRSR" id="PIRSR001134-1"/>
    </source>
</evidence>
<dbReference type="EC" id="3.4.21.-" evidence="12"/>
<dbReference type="GO" id="GO:0005576">
    <property type="term" value="C:extracellular region"/>
    <property type="evidence" value="ECO:0007669"/>
    <property type="project" value="InterPro"/>
</dbReference>
<dbReference type="PRINTS" id="PR00861">
    <property type="entry name" value="ALYTICPTASE"/>
</dbReference>
<dbReference type="SUPFAM" id="SSF50494">
    <property type="entry name" value="Trypsin-like serine proteases"/>
    <property type="match status" value="1"/>
</dbReference>
<feature type="active site" description="Charge relay system" evidence="8">
    <location>
        <position position="209"/>
    </location>
</feature>
<feature type="disulfide bond" evidence="9">
    <location>
        <begin position="193"/>
        <end position="210"/>
    </location>
</feature>
<keyword evidence="6" id="KW-0865">Zymogen</keyword>
<feature type="active site" description="Charge relay system" evidence="8">
    <location>
        <position position="318"/>
    </location>
</feature>